<dbReference type="GO" id="GO:0003677">
    <property type="term" value="F:DNA binding"/>
    <property type="evidence" value="ECO:0007669"/>
    <property type="project" value="InterPro"/>
</dbReference>
<gene>
    <name evidence="2" type="ORF">COS24_02070</name>
</gene>
<sequence>MNKLLTSKQVANKLGVSEYTIWRYIKAKKLKAIKLTERNFRIEEKDLNQFLKKHKTK</sequence>
<protein>
    <recommendedName>
        <fullName evidence="1">Helix-turn-helix domain-containing protein</fullName>
    </recommendedName>
</protein>
<dbReference type="InterPro" id="IPR041657">
    <property type="entry name" value="HTH_17"/>
</dbReference>
<dbReference type="Gene3D" id="1.10.1660.10">
    <property type="match status" value="1"/>
</dbReference>
<dbReference type="NCBIfam" id="TIGR01764">
    <property type="entry name" value="excise"/>
    <property type="match status" value="1"/>
</dbReference>
<proteinExistence type="predicted"/>
<feature type="domain" description="Helix-turn-helix" evidence="1">
    <location>
        <begin position="4"/>
        <end position="54"/>
    </location>
</feature>
<evidence type="ECO:0000259" key="1">
    <source>
        <dbReference type="Pfam" id="PF12728"/>
    </source>
</evidence>
<organism evidence="2 3">
    <name type="scientific">Candidatus Nealsonbacteria bacterium CG02_land_8_20_14_3_00_34_20</name>
    <dbReference type="NCBI Taxonomy" id="1974698"/>
    <lineage>
        <taxon>Bacteria</taxon>
        <taxon>Candidatus Nealsoniibacteriota</taxon>
    </lineage>
</organism>
<dbReference type="InterPro" id="IPR009061">
    <property type="entry name" value="DNA-bd_dom_put_sf"/>
</dbReference>
<comment type="caution">
    <text evidence="2">The sequence shown here is derived from an EMBL/GenBank/DDBJ whole genome shotgun (WGS) entry which is preliminary data.</text>
</comment>
<dbReference type="EMBL" id="PETY01000031">
    <property type="protein sequence ID" value="PIV45470.1"/>
    <property type="molecule type" value="Genomic_DNA"/>
</dbReference>
<reference evidence="3" key="1">
    <citation type="submission" date="2017-09" db="EMBL/GenBank/DDBJ databases">
        <title>Depth-based differentiation of microbial function through sediment-hosted aquifers and enrichment of novel symbionts in the deep terrestrial subsurface.</title>
        <authorList>
            <person name="Probst A.J."/>
            <person name="Ladd B."/>
            <person name="Jarett J.K."/>
            <person name="Geller-Mcgrath D.E."/>
            <person name="Sieber C.M.K."/>
            <person name="Emerson J.B."/>
            <person name="Anantharaman K."/>
            <person name="Thomas B.C."/>
            <person name="Malmstrom R."/>
            <person name="Stieglmeier M."/>
            <person name="Klingl A."/>
            <person name="Woyke T."/>
            <person name="Ryan C.M."/>
            <person name="Banfield J.F."/>
        </authorList>
    </citation>
    <scope>NUCLEOTIDE SEQUENCE [LARGE SCALE GENOMIC DNA]</scope>
</reference>
<dbReference type="Proteomes" id="UP000229625">
    <property type="component" value="Unassembled WGS sequence"/>
</dbReference>
<dbReference type="Pfam" id="PF12728">
    <property type="entry name" value="HTH_17"/>
    <property type="match status" value="1"/>
</dbReference>
<accession>A0A2M7DAL4</accession>
<dbReference type="SUPFAM" id="SSF46955">
    <property type="entry name" value="Putative DNA-binding domain"/>
    <property type="match status" value="1"/>
</dbReference>
<name>A0A2M7DAL4_9BACT</name>
<evidence type="ECO:0000313" key="2">
    <source>
        <dbReference type="EMBL" id="PIV45470.1"/>
    </source>
</evidence>
<dbReference type="AlphaFoldDB" id="A0A2M7DAL4"/>
<dbReference type="InterPro" id="IPR010093">
    <property type="entry name" value="SinI_DNA-bd"/>
</dbReference>
<evidence type="ECO:0000313" key="3">
    <source>
        <dbReference type="Proteomes" id="UP000229625"/>
    </source>
</evidence>